<dbReference type="InterPro" id="IPR027417">
    <property type="entry name" value="P-loop_NTPase"/>
</dbReference>
<evidence type="ECO:0000313" key="6">
    <source>
        <dbReference type="Proteomes" id="UP000186112"/>
    </source>
</evidence>
<dbReference type="SMART" id="SM00382">
    <property type="entry name" value="AAA"/>
    <property type="match status" value="1"/>
</dbReference>
<evidence type="ECO:0000259" key="4">
    <source>
        <dbReference type="PROSITE" id="PS50893"/>
    </source>
</evidence>
<dbReference type="InterPro" id="IPR003439">
    <property type="entry name" value="ABC_transporter-like_ATP-bd"/>
</dbReference>
<keyword evidence="1" id="KW-0813">Transport</keyword>
<dbReference type="CDD" id="cd03230">
    <property type="entry name" value="ABC_DR_subfamily_A"/>
    <property type="match status" value="1"/>
</dbReference>
<keyword evidence="6" id="KW-1185">Reference proteome</keyword>
<dbReference type="Pfam" id="PF00005">
    <property type="entry name" value="ABC_tran"/>
    <property type="match status" value="1"/>
</dbReference>
<organism evidence="5 6">
    <name type="scientific">Tissierella creatinophila DSM 6911</name>
    <dbReference type="NCBI Taxonomy" id="1123403"/>
    <lineage>
        <taxon>Bacteria</taxon>
        <taxon>Bacillati</taxon>
        <taxon>Bacillota</taxon>
        <taxon>Tissierellia</taxon>
        <taxon>Tissierellales</taxon>
        <taxon>Tissierellaceae</taxon>
        <taxon>Tissierella</taxon>
    </lineage>
</organism>
<dbReference type="EMBL" id="LTDM01000010">
    <property type="protein sequence ID" value="OLS03262.1"/>
    <property type="molecule type" value="Genomic_DNA"/>
</dbReference>
<accession>A0A1U7M7H3</accession>
<evidence type="ECO:0000256" key="1">
    <source>
        <dbReference type="ARBA" id="ARBA00022448"/>
    </source>
</evidence>
<dbReference type="PROSITE" id="PS50893">
    <property type="entry name" value="ABC_TRANSPORTER_2"/>
    <property type="match status" value="1"/>
</dbReference>
<dbReference type="PANTHER" id="PTHR42939:SF1">
    <property type="entry name" value="ABC TRANSPORTER ATP-BINDING PROTEIN ALBC-RELATED"/>
    <property type="match status" value="1"/>
</dbReference>
<dbReference type="OrthoDB" id="9804819at2"/>
<proteinExistence type="predicted"/>
<dbReference type="GO" id="GO:0016887">
    <property type="term" value="F:ATP hydrolysis activity"/>
    <property type="evidence" value="ECO:0007669"/>
    <property type="project" value="InterPro"/>
</dbReference>
<dbReference type="RefSeq" id="WP_075725169.1">
    <property type="nucleotide sequence ID" value="NZ_LTDM01000010.1"/>
</dbReference>
<dbReference type="InterPro" id="IPR051782">
    <property type="entry name" value="ABC_Transporter_VariousFunc"/>
</dbReference>
<name>A0A1U7M7H3_TISCR</name>
<gene>
    <name evidence="5" type="primary">ybhF</name>
    <name evidence="5" type="ORF">TICRE_06900</name>
</gene>
<dbReference type="AlphaFoldDB" id="A0A1U7M7H3"/>
<dbReference type="Gene3D" id="3.40.50.300">
    <property type="entry name" value="P-loop containing nucleotide triphosphate hydrolases"/>
    <property type="match status" value="1"/>
</dbReference>
<sequence>MKIEVNDFTKIISKAKVLENINICLEGGNIYGIIGRNGSGKTMFLRMLCGLILPTSGMVKVDGKVLGKDISFPENLGILLEKPSFLPNLTGYENLQMLSDIRNITPNEKIQSLMNLFELDWKSKKTFNKYSLGMKQKLGIIQAIMENQQIIILDEPFNALDEVSVEKLRKILESLRDEGKLIVMTSHNKEDIDLLCDHTYTIVNGKMEAEN</sequence>
<keyword evidence="3 5" id="KW-0067">ATP-binding</keyword>
<evidence type="ECO:0000256" key="3">
    <source>
        <dbReference type="ARBA" id="ARBA00022840"/>
    </source>
</evidence>
<evidence type="ECO:0000313" key="5">
    <source>
        <dbReference type="EMBL" id="OLS03262.1"/>
    </source>
</evidence>
<dbReference type="PANTHER" id="PTHR42939">
    <property type="entry name" value="ABC TRANSPORTER ATP-BINDING PROTEIN ALBC-RELATED"/>
    <property type="match status" value="1"/>
</dbReference>
<dbReference type="GO" id="GO:0005524">
    <property type="term" value="F:ATP binding"/>
    <property type="evidence" value="ECO:0007669"/>
    <property type="project" value="UniProtKB-KW"/>
</dbReference>
<dbReference type="SUPFAM" id="SSF52540">
    <property type="entry name" value="P-loop containing nucleoside triphosphate hydrolases"/>
    <property type="match status" value="1"/>
</dbReference>
<dbReference type="PROSITE" id="PS00211">
    <property type="entry name" value="ABC_TRANSPORTER_1"/>
    <property type="match status" value="1"/>
</dbReference>
<dbReference type="InterPro" id="IPR017871">
    <property type="entry name" value="ABC_transporter-like_CS"/>
</dbReference>
<feature type="domain" description="ABC transporter" evidence="4">
    <location>
        <begin position="3"/>
        <end position="211"/>
    </location>
</feature>
<dbReference type="InterPro" id="IPR003593">
    <property type="entry name" value="AAA+_ATPase"/>
</dbReference>
<reference evidence="5 6" key="1">
    <citation type="submission" date="2016-02" db="EMBL/GenBank/DDBJ databases">
        <title>Genome sequence of Tissierella creatinophila DSM 6911.</title>
        <authorList>
            <person name="Poehlein A."/>
            <person name="Daniel R."/>
        </authorList>
    </citation>
    <scope>NUCLEOTIDE SEQUENCE [LARGE SCALE GENOMIC DNA]</scope>
    <source>
        <strain evidence="5 6">DSM 6911</strain>
    </source>
</reference>
<comment type="caution">
    <text evidence="5">The sequence shown here is derived from an EMBL/GenBank/DDBJ whole genome shotgun (WGS) entry which is preliminary data.</text>
</comment>
<protein>
    <submittedName>
        <fullName evidence="5">Putative ABC transporter ATP-binding protein YbhF</fullName>
    </submittedName>
</protein>
<dbReference type="Proteomes" id="UP000186112">
    <property type="component" value="Unassembled WGS sequence"/>
</dbReference>
<keyword evidence="2" id="KW-0547">Nucleotide-binding</keyword>
<evidence type="ECO:0000256" key="2">
    <source>
        <dbReference type="ARBA" id="ARBA00022741"/>
    </source>
</evidence>